<keyword evidence="3" id="KW-1185">Reference proteome</keyword>
<dbReference type="PANTHER" id="PTHR43194">
    <property type="entry name" value="HYDROLASE ALPHA/BETA FOLD FAMILY"/>
    <property type="match status" value="1"/>
</dbReference>
<protein>
    <submittedName>
        <fullName evidence="2">Alpha/beta hydrolase</fullName>
    </submittedName>
</protein>
<dbReference type="PANTHER" id="PTHR43194:SF5">
    <property type="entry name" value="PIMELOYL-[ACYL-CARRIER PROTEIN] METHYL ESTER ESTERASE"/>
    <property type="match status" value="1"/>
</dbReference>
<reference evidence="3" key="1">
    <citation type="journal article" date="2019" name="Int. J. Syst. Evol. Microbiol.">
        <title>Halobacteriovorax valvorus sp. nov., a novel prokaryotic predator isolated from coastal seawater of China.</title>
        <authorList>
            <person name="Chen M.-X."/>
        </authorList>
    </citation>
    <scope>NUCLEOTIDE SEQUENCE [LARGE SCALE GENOMIC DNA]</scope>
    <source>
        <strain evidence="3">BL9</strain>
    </source>
</reference>
<feature type="domain" description="Serine aminopeptidase S33" evidence="1">
    <location>
        <begin position="30"/>
        <end position="233"/>
    </location>
</feature>
<dbReference type="InterPro" id="IPR050228">
    <property type="entry name" value="Carboxylesterase_BioH"/>
</dbReference>
<dbReference type="Proteomes" id="UP000443582">
    <property type="component" value="Unassembled WGS sequence"/>
</dbReference>
<dbReference type="Pfam" id="PF12146">
    <property type="entry name" value="Hydrolase_4"/>
    <property type="match status" value="1"/>
</dbReference>
<dbReference type="InterPro" id="IPR022742">
    <property type="entry name" value="Hydrolase_4"/>
</dbReference>
<dbReference type="EMBL" id="QDKL01000001">
    <property type="protein sequence ID" value="RZF22757.1"/>
    <property type="molecule type" value="Genomic_DNA"/>
</dbReference>
<dbReference type="InterPro" id="IPR000073">
    <property type="entry name" value="AB_hydrolase_1"/>
</dbReference>
<dbReference type="InterPro" id="IPR029058">
    <property type="entry name" value="AB_hydrolase_fold"/>
</dbReference>
<keyword evidence="2" id="KW-0378">Hydrolase</keyword>
<accession>A0ABY0III0</accession>
<gene>
    <name evidence="2" type="ORF">DAY19_03000</name>
</gene>
<dbReference type="PRINTS" id="PR00111">
    <property type="entry name" value="ABHYDROLASE"/>
</dbReference>
<sequence length="250" mass="29261">MNWLLLRGLARESRHWYKFPDYLHEMDETQNVFALDYLGVGSKNEENSPLKISTYVEDLRSDWLKLKEEHPGEWGVIGISMGAMMALDWCDRYEDDFKNLVLLNTSTRDTASIFHRLSFEAIGTFSKLIFNKDTRDREKKALSLTVKMKELPEDLLDAYAEFFEDKPLRRINFLRQVFAASHYKLPQSIKAKTLVLAGKEDKLAHYKCSQEISRKLGAPLELHEQAGHDLPIDDPDWIIEMMRKHYFISK</sequence>
<proteinExistence type="predicted"/>
<dbReference type="GO" id="GO:0016787">
    <property type="term" value="F:hydrolase activity"/>
    <property type="evidence" value="ECO:0007669"/>
    <property type="project" value="UniProtKB-KW"/>
</dbReference>
<dbReference type="Gene3D" id="3.40.50.1820">
    <property type="entry name" value="alpha/beta hydrolase"/>
    <property type="match status" value="1"/>
</dbReference>
<evidence type="ECO:0000313" key="3">
    <source>
        <dbReference type="Proteomes" id="UP000443582"/>
    </source>
</evidence>
<dbReference type="RefSeq" id="WP_114705702.1">
    <property type="nucleotide sequence ID" value="NZ_QDKL01000001.1"/>
</dbReference>
<organism evidence="2 3">
    <name type="scientific">Halobacteriovorax vibrionivorans</name>
    <dbReference type="NCBI Taxonomy" id="2152716"/>
    <lineage>
        <taxon>Bacteria</taxon>
        <taxon>Pseudomonadati</taxon>
        <taxon>Bdellovibrionota</taxon>
        <taxon>Bacteriovoracia</taxon>
        <taxon>Bacteriovoracales</taxon>
        <taxon>Halobacteriovoraceae</taxon>
        <taxon>Halobacteriovorax</taxon>
    </lineage>
</organism>
<evidence type="ECO:0000259" key="1">
    <source>
        <dbReference type="Pfam" id="PF12146"/>
    </source>
</evidence>
<comment type="caution">
    <text evidence="2">The sequence shown here is derived from an EMBL/GenBank/DDBJ whole genome shotgun (WGS) entry which is preliminary data.</text>
</comment>
<name>A0ABY0III0_9BACT</name>
<evidence type="ECO:0000313" key="2">
    <source>
        <dbReference type="EMBL" id="RZF22757.1"/>
    </source>
</evidence>
<dbReference type="SUPFAM" id="SSF53474">
    <property type="entry name" value="alpha/beta-Hydrolases"/>
    <property type="match status" value="1"/>
</dbReference>